<dbReference type="SUPFAM" id="SSF56219">
    <property type="entry name" value="DNase I-like"/>
    <property type="match status" value="1"/>
</dbReference>
<organism evidence="4 5">
    <name type="scientific">Diploscapter pachys</name>
    <dbReference type="NCBI Taxonomy" id="2018661"/>
    <lineage>
        <taxon>Eukaryota</taxon>
        <taxon>Metazoa</taxon>
        <taxon>Ecdysozoa</taxon>
        <taxon>Nematoda</taxon>
        <taxon>Chromadorea</taxon>
        <taxon>Rhabditida</taxon>
        <taxon>Rhabditina</taxon>
        <taxon>Rhabditomorpha</taxon>
        <taxon>Rhabditoidea</taxon>
        <taxon>Rhabditidae</taxon>
        <taxon>Diploscapter</taxon>
    </lineage>
</organism>
<dbReference type="PANTHER" id="PTHR47027:SF28">
    <property type="entry name" value="ENDONUCLEASE-REVERSE TRANSCRIPTASE"/>
    <property type="match status" value="1"/>
</dbReference>
<dbReference type="CDD" id="cd09076">
    <property type="entry name" value="L1-EN"/>
    <property type="match status" value="1"/>
</dbReference>
<evidence type="ECO:0000256" key="1">
    <source>
        <dbReference type="SAM" id="Coils"/>
    </source>
</evidence>
<dbReference type="Pfam" id="PF00078">
    <property type="entry name" value="RVT_1"/>
    <property type="match status" value="1"/>
</dbReference>
<dbReference type="GO" id="GO:0003824">
    <property type="term" value="F:catalytic activity"/>
    <property type="evidence" value="ECO:0007669"/>
    <property type="project" value="InterPro"/>
</dbReference>
<dbReference type="EMBL" id="LIAE01009752">
    <property type="protein sequence ID" value="PAV68468.1"/>
    <property type="molecule type" value="Genomic_DNA"/>
</dbReference>
<dbReference type="InterPro" id="IPR005135">
    <property type="entry name" value="Endo/exonuclease/phosphatase"/>
</dbReference>
<feature type="compositionally biased region" description="Basic and acidic residues" evidence="2">
    <location>
        <begin position="66"/>
        <end position="79"/>
    </location>
</feature>
<dbReference type="InterPro" id="IPR036691">
    <property type="entry name" value="Endo/exonu/phosph_ase_sf"/>
</dbReference>
<dbReference type="Pfam" id="PF03372">
    <property type="entry name" value="Exo_endo_phos"/>
    <property type="match status" value="1"/>
</dbReference>
<dbReference type="AlphaFoldDB" id="A0A2A2K3G5"/>
<dbReference type="SUPFAM" id="SSF56672">
    <property type="entry name" value="DNA/RNA polymerases"/>
    <property type="match status" value="1"/>
</dbReference>
<evidence type="ECO:0000256" key="2">
    <source>
        <dbReference type="SAM" id="MobiDB-lite"/>
    </source>
</evidence>
<keyword evidence="5" id="KW-1185">Reference proteome</keyword>
<name>A0A2A2K3G5_9BILA</name>
<dbReference type="OrthoDB" id="5832464at2759"/>
<feature type="domain" description="Reverse transcriptase" evidence="3">
    <location>
        <begin position="628"/>
        <end position="886"/>
    </location>
</feature>
<dbReference type="Gene3D" id="3.30.70.270">
    <property type="match status" value="1"/>
</dbReference>
<dbReference type="STRING" id="2018661.A0A2A2K3G5"/>
<feature type="region of interest" description="Disordered" evidence="2">
    <location>
        <begin position="63"/>
        <end position="128"/>
    </location>
</feature>
<sequence>MRHGRAWGIGSSSLTKSRNRKTWCDRDAGLWRVQNIATLASMCEALYIVPRRPCRRGYKFRAPPFRRQDSCDSPAEKDPATNLMGSPLRNQTKARASPTSDARRRSPGNAKNQTGCPRIRRPGLSKQGQIIISSPPVHHLRLGTINVGSMTGKGSELTKEMKTRKIDIAAVQEVKWSGGKAKDLSDGYKILYNGSGTKRNGVGVIVAPNLRDCVAQVHRYSDRLMAVTLDIEASRITVFSAYAPQSGCSDAEKGEFYSLLSREYDAQPGRKVLMGDFNGHVGKQADMKCHGGHGYGDRNDEGERLLDFAEQRGLVLINTYFPKRDSHLITYNSGDRNSQIDFILAQKRDFKKFLDAKVIPSTNVAPQHRMLIADTRFPIPKPPKADRTQTARIKWWKLPELQKGLNISLPAITTVEETWSKLRSNVHKTATEQLGKTVPGRRYIDKATWLWTESVKEAVRAKKAAFKKWKATNSQEDREKYWETKRAAKVEVAKRRAEYTERLYTEIEKPGGDRLIFRIAKRRQKATEDIEKYVCIDNEHGNLITDREEVKRQWHRHFETISNVEFPHPPIQVHPPLPSHPLPIEMAEVEEAIGKMKNGKATGPDDIPSEVWKSNPEGVKWLTDFLNLVVNTNTFPSEWYTSSTIPIFKKKGSPSNCSNYRPIRLLCHTMKILERIVDKRIRACVQISSQQCGFVKGKATTDAIFAVRQLVEKFTEKKQPLHLAFLDLEKAFDRTPRDAIIMALRDHKVPEYLIEVVKLMYRSPTSRVLSAAGMTLPFPVTVGVHQGSALSPLLFILVMDSVTRDIQKPAPWCLLYADDVMLANDSREELQKEVQTWKDRLAKYGLKLNVGKTEYLEIGEQRSGTIKVDGQQVPKSDLFKYLGSRLASDGHIRREAESRIAATWLKWRSTTGVMCDKKISEKLKGRLYKAAIRPVALYGCETWPTPAEVERRLATMETRMLRWSLGHTLLDHVKNETILKRTNVAPIKDKMRQSRLRWYGHVLRADREAICRSPETVQVPGSRPRGRPKLRYSDTLSRDMEAVGLRPSLAQNREVWRRKSKRADPLSG</sequence>
<evidence type="ECO:0000313" key="4">
    <source>
        <dbReference type="EMBL" id="PAV68468.1"/>
    </source>
</evidence>
<feature type="compositionally biased region" description="Polar residues" evidence="2">
    <location>
        <begin position="88"/>
        <end position="100"/>
    </location>
</feature>
<accession>A0A2A2K3G5</accession>
<feature type="coiled-coil region" evidence="1">
    <location>
        <begin position="820"/>
        <end position="847"/>
    </location>
</feature>
<dbReference type="PANTHER" id="PTHR47027">
    <property type="entry name" value="REVERSE TRANSCRIPTASE DOMAIN-CONTAINING PROTEIN"/>
    <property type="match status" value="1"/>
</dbReference>
<proteinExistence type="predicted"/>
<dbReference type="InterPro" id="IPR043128">
    <property type="entry name" value="Rev_trsase/Diguanyl_cyclase"/>
</dbReference>
<keyword evidence="1" id="KW-0175">Coiled coil</keyword>
<protein>
    <recommendedName>
        <fullName evidence="3">Reverse transcriptase domain-containing protein</fullName>
    </recommendedName>
</protein>
<dbReference type="InterPro" id="IPR000477">
    <property type="entry name" value="RT_dom"/>
</dbReference>
<dbReference type="Proteomes" id="UP000218231">
    <property type="component" value="Unassembled WGS sequence"/>
</dbReference>
<gene>
    <name evidence="4" type="ORF">WR25_03157</name>
</gene>
<dbReference type="PROSITE" id="PS50878">
    <property type="entry name" value="RT_POL"/>
    <property type="match status" value="1"/>
</dbReference>
<dbReference type="Gene3D" id="3.60.10.10">
    <property type="entry name" value="Endonuclease/exonuclease/phosphatase"/>
    <property type="match status" value="1"/>
</dbReference>
<dbReference type="CDD" id="cd01650">
    <property type="entry name" value="RT_nLTR_like"/>
    <property type="match status" value="1"/>
</dbReference>
<evidence type="ECO:0000313" key="5">
    <source>
        <dbReference type="Proteomes" id="UP000218231"/>
    </source>
</evidence>
<comment type="caution">
    <text evidence="4">The sequence shown here is derived from an EMBL/GenBank/DDBJ whole genome shotgun (WGS) entry which is preliminary data.</text>
</comment>
<evidence type="ECO:0000259" key="3">
    <source>
        <dbReference type="PROSITE" id="PS50878"/>
    </source>
</evidence>
<dbReference type="InterPro" id="IPR043502">
    <property type="entry name" value="DNA/RNA_pol_sf"/>
</dbReference>
<reference evidence="4 5" key="1">
    <citation type="journal article" date="2017" name="Curr. Biol.">
        <title>Genome architecture and evolution of a unichromosomal asexual nematode.</title>
        <authorList>
            <person name="Fradin H."/>
            <person name="Zegar C."/>
            <person name="Gutwein M."/>
            <person name="Lucas J."/>
            <person name="Kovtun M."/>
            <person name="Corcoran D."/>
            <person name="Baugh L.R."/>
            <person name="Kiontke K."/>
            <person name="Gunsalus K."/>
            <person name="Fitch D.H."/>
            <person name="Piano F."/>
        </authorList>
    </citation>
    <scope>NUCLEOTIDE SEQUENCE [LARGE SCALE GENOMIC DNA]</scope>
    <source>
        <strain evidence="4">PF1309</strain>
    </source>
</reference>